<dbReference type="Gene3D" id="1.50.10.160">
    <property type="match status" value="1"/>
</dbReference>
<dbReference type="SFLD" id="SFLDG01605">
    <property type="entry name" value="Terpene_Cyclase_Like_1_N-term"/>
    <property type="match status" value="1"/>
</dbReference>
<dbReference type="GO" id="GO:0010333">
    <property type="term" value="F:terpene synthase activity"/>
    <property type="evidence" value="ECO:0000318"/>
    <property type="project" value="GO_Central"/>
</dbReference>
<dbReference type="InterPro" id="IPR036965">
    <property type="entry name" value="Terpene_synth_N_sf"/>
</dbReference>
<evidence type="ECO:0000259" key="4">
    <source>
        <dbReference type="Pfam" id="PF01397"/>
    </source>
</evidence>
<evidence type="ECO:0000256" key="3">
    <source>
        <dbReference type="ARBA" id="ARBA00022842"/>
    </source>
</evidence>
<dbReference type="EMBL" id="LK032126">
    <property type="protein sequence ID" value="CDY21917.1"/>
    <property type="molecule type" value="Genomic_DNA"/>
</dbReference>
<dbReference type="GO" id="GO:0000287">
    <property type="term" value="F:magnesium ion binding"/>
    <property type="evidence" value="ECO:0000318"/>
    <property type="project" value="GO_Central"/>
</dbReference>
<comment type="cofactor">
    <cofactor evidence="1">
        <name>Mg(2+)</name>
        <dbReference type="ChEBI" id="CHEBI:18420"/>
    </cofactor>
</comment>
<dbReference type="STRING" id="3708.A0A078GA78"/>
<dbReference type="PaxDb" id="3708-A0A078GA78"/>
<name>A0A078GA78_BRANA</name>
<gene>
    <name evidence="5" type="primary">BnaC09g00230D</name>
    <name evidence="5" type="ORF">GSBRNA2T00018243001</name>
</gene>
<dbReference type="InterPro" id="IPR001906">
    <property type="entry name" value="Terpene_synth_N"/>
</dbReference>
<accession>A0A078GA78</accession>
<keyword evidence="6" id="KW-1185">Reference proteome</keyword>
<protein>
    <submittedName>
        <fullName evidence="5">BnaC09g00230D protein</fullName>
    </submittedName>
</protein>
<dbReference type="InterPro" id="IPR050148">
    <property type="entry name" value="Terpene_synthase-like"/>
</dbReference>
<dbReference type="Gene3D" id="1.50.10.130">
    <property type="entry name" value="Terpene synthase, N-terminal domain"/>
    <property type="match status" value="1"/>
</dbReference>
<keyword evidence="2" id="KW-0479">Metal-binding</keyword>
<dbReference type="PANTHER" id="PTHR31739">
    <property type="entry name" value="ENT-COPALYL DIPHOSPHATE SYNTHASE, CHLOROPLASTIC"/>
    <property type="match status" value="1"/>
</dbReference>
<dbReference type="Gene3D" id="1.10.600.10">
    <property type="entry name" value="Farnesyl Diphosphate Synthase"/>
    <property type="match status" value="2"/>
</dbReference>
<dbReference type="OMA" id="RDKWVIA"/>
<dbReference type="AlphaFoldDB" id="A0A078GA78"/>
<dbReference type="PANTHER" id="PTHR31739:SF4">
    <property type="entry name" value="ENT-COPALYL DIPHOSPHATE SYNTHASE, CHLOROPLASTIC"/>
    <property type="match status" value="1"/>
</dbReference>
<proteinExistence type="predicted"/>
<evidence type="ECO:0000313" key="5">
    <source>
        <dbReference type="EMBL" id="CDY21917.1"/>
    </source>
</evidence>
<dbReference type="GO" id="GO:0009686">
    <property type="term" value="P:gibberellin biosynthetic process"/>
    <property type="evidence" value="ECO:0000318"/>
    <property type="project" value="GO_Central"/>
</dbReference>
<dbReference type="Pfam" id="PF01397">
    <property type="entry name" value="Terpene_synth"/>
    <property type="match status" value="1"/>
</dbReference>
<dbReference type="FunFam" id="1.50.10.130:FF:000002">
    <property type="entry name" value="Ent-copalyl diphosphate synthase, chloroplastic"/>
    <property type="match status" value="1"/>
</dbReference>
<dbReference type="GO" id="GO:0009507">
    <property type="term" value="C:chloroplast"/>
    <property type="evidence" value="ECO:0000318"/>
    <property type="project" value="GO_Central"/>
</dbReference>
<keyword evidence="3" id="KW-0460">Magnesium</keyword>
<dbReference type="SUPFAM" id="SSF48239">
    <property type="entry name" value="Terpenoid cyclases/Protein prenyltransferases"/>
    <property type="match status" value="1"/>
</dbReference>
<evidence type="ECO:0000256" key="1">
    <source>
        <dbReference type="ARBA" id="ARBA00001946"/>
    </source>
</evidence>
<dbReference type="InterPro" id="IPR008930">
    <property type="entry name" value="Terpenoid_cyclase/PrenylTrfase"/>
</dbReference>
<dbReference type="SFLD" id="SFLDG01014">
    <property type="entry name" value="Terpene_Cyclase_Like_1_N-term"/>
    <property type="match status" value="1"/>
</dbReference>
<feature type="domain" description="Terpene synthase N-terminal" evidence="4">
    <location>
        <begin position="278"/>
        <end position="483"/>
    </location>
</feature>
<reference evidence="5 6" key="1">
    <citation type="journal article" date="2014" name="Science">
        <title>Plant genetics. Early allopolyploid evolution in the post-Neolithic Brassica napus oilseed genome.</title>
        <authorList>
            <person name="Chalhoub B."/>
            <person name="Denoeud F."/>
            <person name="Liu S."/>
            <person name="Parkin I.A."/>
            <person name="Tang H."/>
            <person name="Wang X."/>
            <person name="Chiquet J."/>
            <person name="Belcram H."/>
            <person name="Tong C."/>
            <person name="Samans B."/>
            <person name="Correa M."/>
            <person name="Da Silva C."/>
            <person name="Just J."/>
            <person name="Falentin C."/>
            <person name="Koh C.S."/>
            <person name="Le Clainche I."/>
            <person name="Bernard M."/>
            <person name="Bento P."/>
            <person name="Noel B."/>
            <person name="Labadie K."/>
            <person name="Alberti A."/>
            <person name="Charles M."/>
            <person name="Arnaud D."/>
            <person name="Guo H."/>
            <person name="Daviaud C."/>
            <person name="Alamery S."/>
            <person name="Jabbari K."/>
            <person name="Zhao M."/>
            <person name="Edger P.P."/>
            <person name="Chelaifa H."/>
            <person name="Tack D."/>
            <person name="Lassalle G."/>
            <person name="Mestiri I."/>
            <person name="Schnel N."/>
            <person name="Le Paslier M.C."/>
            <person name="Fan G."/>
            <person name="Renault V."/>
            <person name="Bayer P.E."/>
            <person name="Golicz A.A."/>
            <person name="Manoli S."/>
            <person name="Lee T.H."/>
            <person name="Thi V.H."/>
            <person name="Chalabi S."/>
            <person name="Hu Q."/>
            <person name="Fan C."/>
            <person name="Tollenaere R."/>
            <person name="Lu Y."/>
            <person name="Battail C."/>
            <person name="Shen J."/>
            <person name="Sidebottom C.H."/>
            <person name="Wang X."/>
            <person name="Canaguier A."/>
            <person name="Chauveau A."/>
            <person name="Berard A."/>
            <person name="Deniot G."/>
            <person name="Guan M."/>
            <person name="Liu Z."/>
            <person name="Sun F."/>
            <person name="Lim Y.P."/>
            <person name="Lyons E."/>
            <person name="Town C.D."/>
            <person name="Bancroft I."/>
            <person name="Wang X."/>
            <person name="Meng J."/>
            <person name="Ma J."/>
            <person name="Pires J.C."/>
            <person name="King G.J."/>
            <person name="Brunel D."/>
            <person name="Delourme R."/>
            <person name="Renard M."/>
            <person name="Aury J.M."/>
            <person name="Adams K.L."/>
            <person name="Batley J."/>
            <person name="Snowdon R.J."/>
            <person name="Tost J."/>
            <person name="Edwards D."/>
            <person name="Zhou Y."/>
            <person name="Hua W."/>
            <person name="Sharpe A.G."/>
            <person name="Paterson A.H."/>
            <person name="Guan C."/>
            <person name="Wincker P."/>
        </authorList>
    </citation>
    <scope>NUCLEOTIDE SEQUENCE [LARGE SCALE GENOMIC DNA]</scope>
    <source>
        <strain evidence="6">cv. Darmor-bzh</strain>
    </source>
</reference>
<sequence length="894" mass="103824">MSLQYYALNSIQSNNLFGTKTTLSPSSSSSLSSYVLKISGSPLSLGSDKPRSCSIYCTKLRTQEYPKSQEIQHEIPLIQWQQLQGDDAPQISVGSYDIAIEEAVKRVKSILRNLSDGEITISAYDTAWVALIDAGDETPAFPSAVKWIANNQLSDSSWGDAHLFSYHDRLINTLACVVALTSWNLFPHQCHKGNHVFRENIGKLEEEDDEHMPIGFEVAFPSLLEIARGINIDVPYDSPVLKDIYAKKELKLTRIPKEIMHKIPTTLLHSLEGMRDLDWEKLLKLQCQDGSFLFSPSSTAFAFMQTRDSKCLGYLRNAVKRFNGGVPNVFPVDLFEHIWIVDRLQRLGISRYFEEEIKQCLDYVHRYWTDKGICWARCSHVQDIDDTAMAFRLLRLNGYKVSADVFKVFEKEGEFFCFAGQSNQAVTGMFNLYRASQLAFPREEILKNAQEFSSKYLQHKQEKGELLDKWIIMKDLPGEIGFALEIPWYASLPRVETRFYIEQYGGENDVWIGKTLYRMPYVNNNEYLELAKQDYNNCQALHQLEWDTFQKWYEENWLSVWGVSRSELLECYYLAAATIFEAERSHERMVWAKSSVLVKAIFSSFGESSDSRRSFFDQFRNYIANARQSDPYFNNRWYEENWLSEWGVSRGELLECYYLAAATIFEAERSHERMVWAKSSVLVKAIFSSFGESYDSRRSFFDQFRNYIANARQSDHHFNNRSIRLDRPRSVQASGLVGILIRTLNQISFDHYMSHGRDVISLLYQSWGGWLEKWKLDGNEGHGELLVKMIILMKNNDLTNFFTHPRFVRLSEIINRINLIAQYLKTMRNDKKEKTIKRMENEMEQMVELVLLEVDTFRDVSITFLDVAKAFYYSASCGDHLQTHIDKILFQKVL</sequence>
<organism evidence="5 6">
    <name type="scientific">Brassica napus</name>
    <name type="common">Rape</name>
    <dbReference type="NCBI Taxonomy" id="3708"/>
    <lineage>
        <taxon>Eukaryota</taxon>
        <taxon>Viridiplantae</taxon>
        <taxon>Streptophyta</taxon>
        <taxon>Embryophyta</taxon>
        <taxon>Tracheophyta</taxon>
        <taxon>Spermatophyta</taxon>
        <taxon>Magnoliopsida</taxon>
        <taxon>eudicotyledons</taxon>
        <taxon>Gunneridae</taxon>
        <taxon>Pentapetalae</taxon>
        <taxon>rosids</taxon>
        <taxon>malvids</taxon>
        <taxon>Brassicales</taxon>
        <taxon>Brassicaceae</taxon>
        <taxon>Brassiceae</taxon>
        <taxon>Brassica</taxon>
    </lineage>
</organism>
<evidence type="ECO:0000313" key="6">
    <source>
        <dbReference type="Proteomes" id="UP000028999"/>
    </source>
</evidence>
<dbReference type="Gramene" id="CDY21917">
    <property type="protein sequence ID" value="CDY21917"/>
    <property type="gene ID" value="GSBRNA2T00018243001"/>
</dbReference>
<evidence type="ECO:0000256" key="2">
    <source>
        <dbReference type="ARBA" id="ARBA00022723"/>
    </source>
</evidence>
<dbReference type="InterPro" id="IPR008949">
    <property type="entry name" value="Isoprenoid_synthase_dom_sf"/>
</dbReference>
<dbReference type="Proteomes" id="UP000028999">
    <property type="component" value="Unassembled WGS sequence"/>
</dbReference>
<dbReference type="SUPFAM" id="SSF48576">
    <property type="entry name" value="Terpenoid synthases"/>
    <property type="match status" value="2"/>
</dbReference>
<dbReference type="FunFam" id="1.50.10.160:FF:000001">
    <property type="entry name" value="Ent-copalyl diphosphate synthase"/>
    <property type="match status" value="1"/>
</dbReference>